<protein>
    <recommendedName>
        <fullName evidence="4">Secreted protein</fullName>
    </recommendedName>
</protein>
<organism evidence="2 3">
    <name type="scientific">Neurospora intermedia</name>
    <dbReference type="NCBI Taxonomy" id="5142"/>
    <lineage>
        <taxon>Eukaryota</taxon>
        <taxon>Fungi</taxon>
        <taxon>Dikarya</taxon>
        <taxon>Ascomycota</taxon>
        <taxon>Pezizomycotina</taxon>
        <taxon>Sordariomycetes</taxon>
        <taxon>Sordariomycetidae</taxon>
        <taxon>Sordariales</taxon>
        <taxon>Sordariaceae</taxon>
        <taxon>Neurospora</taxon>
    </lineage>
</organism>
<keyword evidence="1" id="KW-0812">Transmembrane</keyword>
<accession>A0ABR3CZV6</accession>
<dbReference type="EMBL" id="JAVLET010000014">
    <property type="protein sequence ID" value="KAL0465976.1"/>
    <property type="molecule type" value="Genomic_DNA"/>
</dbReference>
<proteinExistence type="predicted"/>
<sequence length="88" mass="9596">MAAIWIVSAVDSSAALCLITEVVSATLAGGLHIVVSHRRMVRQRGSSSLEVQVPTLANSPRLRRLSTAYLYLYHSTQSRTIGPLHLHC</sequence>
<comment type="caution">
    <text evidence="2">The sequence shown here is derived from an EMBL/GenBank/DDBJ whole genome shotgun (WGS) entry which is preliminary data.</text>
</comment>
<evidence type="ECO:0000313" key="2">
    <source>
        <dbReference type="EMBL" id="KAL0465976.1"/>
    </source>
</evidence>
<reference evidence="2 3" key="1">
    <citation type="submission" date="2023-09" db="EMBL/GenBank/DDBJ databases">
        <title>Multi-omics analysis of a traditional fermented food reveals byproduct-associated fungal strains for waste-to-food upcycling.</title>
        <authorList>
            <consortium name="Lawrence Berkeley National Laboratory"/>
            <person name="Rekdal V.M."/>
            <person name="Villalobos-Escobedo J.M."/>
            <person name="Rodriguez-Valeron N."/>
            <person name="Garcia M.O."/>
            <person name="Vasquez D.P."/>
            <person name="Damayanti I."/>
            <person name="Sorensen P.M."/>
            <person name="Baidoo E.E."/>
            <person name="De Carvalho A.C."/>
            <person name="Riley R."/>
            <person name="Lipzen A."/>
            <person name="He G."/>
            <person name="Yan M."/>
            <person name="Haridas S."/>
            <person name="Daum C."/>
            <person name="Yoshinaga Y."/>
            <person name="Ng V."/>
            <person name="Grigoriev I.V."/>
            <person name="Munk R."/>
            <person name="Nuraida L."/>
            <person name="Wijaya C.H."/>
            <person name="Morales P.-C."/>
            <person name="Keasling J.D."/>
        </authorList>
    </citation>
    <scope>NUCLEOTIDE SEQUENCE [LARGE SCALE GENOMIC DNA]</scope>
    <source>
        <strain evidence="2 3">FGSC 2613</strain>
    </source>
</reference>
<keyword evidence="3" id="KW-1185">Reference proteome</keyword>
<evidence type="ECO:0000256" key="1">
    <source>
        <dbReference type="SAM" id="Phobius"/>
    </source>
</evidence>
<evidence type="ECO:0008006" key="4">
    <source>
        <dbReference type="Google" id="ProtNLM"/>
    </source>
</evidence>
<keyword evidence="1" id="KW-0472">Membrane</keyword>
<dbReference type="Proteomes" id="UP001451303">
    <property type="component" value="Unassembled WGS sequence"/>
</dbReference>
<name>A0ABR3CZV6_NEUIN</name>
<evidence type="ECO:0000313" key="3">
    <source>
        <dbReference type="Proteomes" id="UP001451303"/>
    </source>
</evidence>
<feature type="transmembrane region" description="Helical" evidence="1">
    <location>
        <begin position="12"/>
        <end position="35"/>
    </location>
</feature>
<gene>
    <name evidence="2" type="ORF">QR685DRAFT_536588</name>
</gene>
<keyword evidence="1" id="KW-1133">Transmembrane helix</keyword>